<sequence length="240" mass="26969">MSRELIICLWIFIINGVFGVGKDEMKTEEVKTVLGQSETLLSGVEEYHQIIWMFKDRNIAKCRGNTDGTGSCEITDERLRDRLKTDDQTGSLTIINISPELTGLYKLQIINRSSKTSYKQFSVTVSGVFGVGKDEMKTEEVKTALGQSVTLHSGVEEYHQIIWMFEDRNIAKCRGNTDGTGSCEITDERLRDRLKTDDQTGSLTIINISPELTGLYKLQIINRSSKTSSYKQFSVTVSGE</sequence>
<dbReference type="Proteomes" id="UP000515129">
    <property type="component" value="Chromosome 22"/>
</dbReference>
<dbReference type="InterPro" id="IPR036179">
    <property type="entry name" value="Ig-like_dom_sf"/>
</dbReference>
<keyword evidence="1" id="KW-0732">Signal</keyword>
<evidence type="ECO:0000313" key="3">
    <source>
        <dbReference type="Proteomes" id="UP000515129"/>
    </source>
</evidence>
<keyword evidence="3" id="KW-1185">Reference proteome</keyword>
<dbReference type="RefSeq" id="XP_026053679.1">
    <property type="nucleotide sequence ID" value="XM_026197894.1"/>
</dbReference>
<dbReference type="SUPFAM" id="SSF48726">
    <property type="entry name" value="Immunoglobulin"/>
    <property type="match status" value="2"/>
</dbReference>
<evidence type="ECO:0000256" key="1">
    <source>
        <dbReference type="SAM" id="SignalP"/>
    </source>
</evidence>
<dbReference type="GeneID" id="113039796"/>
<dbReference type="KEGG" id="caua:113039796"/>
<dbReference type="AlphaFoldDB" id="A0A6P6J0V7"/>
<dbReference type="PANTHER" id="PTHR21063:SF4">
    <property type="entry name" value="CD48 ANTIGEN-RELATED"/>
    <property type="match status" value="1"/>
</dbReference>
<reference evidence="4" key="1">
    <citation type="submission" date="2025-08" db="UniProtKB">
        <authorList>
            <consortium name="RefSeq"/>
        </authorList>
    </citation>
    <scope>IDENTIFICATION</scope>
    <source>
        <strain evidence="4">Wakin</strain>
        <tissue evidence="4">Muscle</tissue>
    </source>
</reference>
<dbReference type="InterPro" id="IPR013783">
    <property type="entry name" value="Ig-like_fold"/>
</dbReference>
<dbReference type="InterPro" id="IPR003599">
    <property type="entry name" value="Ig_sub"/>
</dbReference>
<feature type="chain" id="PRO_5028085216" evidence="1">
    <location>
        <begin position="20"/>
        <end position="240"/>
    </location>
</feature>
<gene>
    <name evidence="4" type="primary">LOC113039796</name>
</gene>
<evidence type="ECO:0000313" key="4">
    <source>
        <dbReference type="RefSeq" id="XP_026053679.1"/>
    </source>
</evidence>
<feature type="signal peptide" evidence="1">
    <location>
        <begin position="1"/>
        <end position="19"/>
    </location>
</feature>
<proteinExistence type="predicted"/>
<dbReference type="PANTHER" id="PTHR21063">
    <property type="entry name" value="LFA-3"/>
    <property type="match status" value="1"/>
</dbReference>
<name>A0A6P6J0V7_CARAU</name>
<feature type="domain" description="Immunoglobulin" evidence="2">
    <location>
        <begin position="27"/>
        <end position="126"/>
    </location>
</feature>
<dbReference type="SMART" id="SM00409">
    <property type="entry name" value="IG"/>
    <property type="match status" value="2"/>
</dbReference>
<accession>A0A6P6J0V7</accession>
<dbReference type="OrthoDB" id="8957530at2759"/>
<organism evidence="3 4">
    <name type="scientific">Carassius auratus</name>
    <name type="common">Goldfish</name>
    <dbReference type="NCBI Taxonomy" id="7957"/>
    <lineage>
        <taxon>Eukaryota</taxon>
        <taxon>Metazoa</taxon>
        <taxon>Chordata</taxon>
        <taxon>Craniata</taxon>
        <taxon>Vertebrata</taxon>
        <taxon>Euteleostomi</taxon>
        <taxon>Actinopterygii</taxon>
        <taxon>Neopterygii</taxon>
        <taxon>Teleostei</taxon>
        <taxon>Ostariophysi</taxon>
        <taxon>Cypriniformes</taxon>
        <taxon>Cyprinidae</taxon>
        <taxon>Cyprininae</taxon>
        <taxon>Carassius</taxon>
    </lineage>
</organism>
<dbReference type="Gene3D" id="2.60.40.10">
    <property type="entry name" value="Immunoglobulins"/>
    <property type="match status" value="2"/>
</dbReference>
<evidence type="ECO:0000259" key="2">
    <source>
        <dbReference type="SMART" id="SM00409"/>
    </source>
</evidence>
<feature type="domain" description="Immunoglobulin" evidence="2">
    <location>
        <begin position="138"/>
        <end position="238"/>
    </location>
</feature>
<protein>
    <submittedName>
        <fullName evidence="4">Uncharacterized protein LOC113039796 isoform X1</fullName>
    </submittedName>
</protein>